<evidence type="ECO:0000259" key="2">
    <source>
        <dbReference type="PROSITE" id="PS50106"/>
    </source>
</evidence>
<dbReference type="InParanoid" id="A0A067R7I7"/>
<dbReference type="InterPro" id="IPR036034">
    <property type="entry name" value="PDZ_sf"/>
</dbReference>
<proteinExistence type="predicted"/>
<feature type="domain" description="PDZ" evidence="2">
    <location>
        <begin position="213"/>
        <end position="288"/>
    </location>
</feature>
<dbReference type="EMBL" id="KK852824">
    <property type="protein sequence ID" value="KDR15460.1"/>
    <property type="molecule type" value="Genomic_DNA"/>
</dbReference>
<dbReference type="Proteomes" id="UP000027135">
    <property type="component" value="Unassembled WGS sequence"/>
</dbReference>
<keyword evidence="4" id="KW-1185">Reference proteome</keyword>
<dbReference type="GO" id="GO:0005886">
    <property type="term" value="C:plasma membrane"/>
    <property type="evidence" value="ECO:0007669"/>
    <property type="project" value="TreeGrafter"/>
</dbReference>
<evidence type="ECO:0000313" key="3">
    <source>
        <dbReference type="EMBL" id="KDR15460.1"/>
    </source>
</evidence>
<dbReference type="InterPro" id="IPR051230">
    <property type="entry name" value="APP-Binding"/>
</dbReference>
<dbReference type="PANTHER" id="PTHR12345:SF3">
    <property type="entry name" value="PDZ DOMAIN-CONTAINING PROTEIN"/>
    <property type="match status" value="1"/>
</dbReference>
<dbReference type="AlphaFoldDB" id="A0A067R7I7"/>
<protein>
    <submittedName>
        <fullName evidence="3">Syntenin-1</fullName>
    </submittedName>
</protein>
<dbReference type="SUPFAM" id="SSF50156">
    <property type="entry name" value="PDZ domain-like"/>
    <property type="match status" value="2"/>
</dbReference>
<dbReference type="FunFam" id="2.30.42.10:FF:000043">
    <property type="entry name" value="Syntenin-1 isoform X1"/>
    <property type="match status" value="1"/>
</dbReference>
<dbReference type="InterPro" id="IPR001478">
    <property type="entry name" value="PDZ"/>
</dbReference>
<dbReference type="GO" id="GO:0005737">
    <property type="term" value="C:cytoplasm"/>
    <property type="evidence" value="ECO:0007669"/>
    <property type="project" value="TreeGrafter"/>
</dbReference>
<dbReference type="CDD" id="cd06794">
    <property type="entry name" value="PDZ2_syntenin-like"/>
    <property type="match status" value="1"/>
</dbReference>
<keyword evidence="1" id="KW-0677">Repeat</keyword>
<gene>
    <name evidence="3" type="ORF">L798_09165</name>
</gene>
<sequence>MSLYPSLEDMKVDQLATAQYRFESQFNPVALPIANAPSSPPSYALNPTEVPNVGRYGGSLYPELSDYMGLDISPQALAELAPKYAVAIPQPSAVSVPTALSGPLVGMVAPLSGQSLGLQRAQVTNGIRELTLCKDASGKVGVRVQAVNKGVFVCLVTKGSPAAIAGMRFGDQVLQINGTTVAGFSMDQVHSLFRKSPVNGISVVVRDRPFERTVTLHKDSVGHIGFQFKNGKIIGLVKDSSAARNGLLTEHHLLEVNGQNVVGIKDKDITALIDEGGPIITVTVIPSFIYDHIVKKMASSLIKGSMDHSVPDV</sequence>
<dbReference type="STRING" id="136037.A0A067R7I7"/>
<dbReference type="CDD" id="cd06721">
    <property type="entry name" value="PDZ1_syntenin-like"/>
    <property type="match status" value="1"/>
</dbReference>
<accession>A0A067R7I7</accession>
<dbReference type="OrthoDB" id="10059177at2759"/>
<dbReference type="PANTHER" id="PTHR12345">
    <property type="entry name" value="SYNTENIN RELATED"/>
    <property type="match status" value="1"/>
</dbReference>
<dbReference type="Pfam" id="PF00595">
    <property type="entry name" value="PDZ"/>
    <property type="match status" value="1"/>
</dbReference>
<reference evidence="3 4" key="1">
    <citation type="journal article" date="2014" name="Nat. Commun.">
        <title>Molecular traces of alternative social organization in a termite genome.</title>
        <authorList>
            <person name="Terrapon N."/>
            <person name="Li C."/>
            <person name="Robertson H.M."/>
            <person name="Ji L."/>
            <person name="Meng X."/>
            <person name="Booth W."/>
            <person name="Chen Z."/>
            <person name="Childers C.P."/>
            <person name="Glastad K.M."/>
            <person name="Gokhale K."/>
            <person name="Gowin J."/>
            <person name="Gronenberg W."/>
            <person name="Hermansen R.A."/>
            <person name="Hu H."/>
            <person name="Hunt B.G."/>
            <person name="Huylmans A.K."/>
            <person name="Khalil S.M."/>
            <person name="Mitchell R.D."/>
            <person name="Munoz-Torres M.C."/>
            <person name="Mustard J.A."/>
            <person name="Pan H."/>
            <person name="Reese J.T."/>
            <person name="Scharf M.E."/>
            <person name="Sun F."/>
            <person name="Vogel H."/>
            <person name="Xiao J."/>
            <person name="Yang W."/>
            <person name="Yang Z."/>
            <person name="Yang Z."/>
            <person name="Zhou J."/>
            <person name="Zhu J."/>
            <person name="Brent C.S."/>
            <person name="Elsik C.G."/>
            <person name="Goodisman M.A."/>
            <person name="Liberles D.A."/>
            <person name="Roe R.M."/>
            <person name="Vargo E.L."/>
            <person name="Vilcinskas A."/>
            <person name="Wang J."/>
            <person name="Bornberg-Bauer E."/>
            <person name="Korb J."/>
            <person name="Zhang G."/>
            <person name="Liebig J."/>
        </authorList>
    </citation>
    <scope>NUCLEOTIDE SEQUENCE [LARGE SCALE GENOMIC DNA]</scope>
    <source>
        <tissue evidence="3">Whole organism</tissue>
    </source>
</reference>
<name>A0A067R7I7_ZOONE</name>
<evidence type="ECO:0000313" key="4">
    <source>
        <dbReference type="Proteomes" id="UP000027135"/>
    </source>
</evidence>
<feature type="domain" description="PDZ" evidence="2">
    <location>
        <begin position="129"/>
        <end position="208"/>
    </location>
</feature>
<dbReference type="SMART" id="SM00228">
    <property type="entry name" value="PDZ"/>
    <property type="match status" value="2"/>
</dbReference>
<evidence type="ECO:0000256" key="1">
    <source>
        <dbReference type="ARBA" id="ARBA00022737"/>
    </source>
</evidence>
<dbReference type="Gene3D" id="2.30.42.10">
    <property type="match status" value="2"/>
</dbReference>
<dbReference type="PROSITE" id="PS50106">
    <property type="entry name" value="PDZ"/>
    <property type="match status" value="2"/>
</dbReference>
<dbReference type="OMA" id="GIHEYQD"/>
<dbReference type="eggNOG" id="KOG0849">
    <property type="taxonomic scope" value="Eukaryota"/>
</dbReference>
<organism evidence="3 4">
    <name type="scientific">Zootermopsis nevadensis</name>
    <name type="common">Dampwood termite</name>
    <dbReference type="NCBI Taxonomy" id="136037"/>
    <lineage>
        <taxon>Eukaryota</taxon>
        <taxon>Metazoa</taxon>
        <taxon>Ecdysozoa</taxon>
        <taxon>Arthropoda</taxon>
        <taxon>Hexapoda</taxon>
        <taxon>Insecta</taxon>
        <taxon>Pterygota</taxon>
        <taxon>Neoptera</taxon>
        <taxon>Polyneoptera</taxon>
        <taxon>Dictyoptera</taxon>
        <taxon>Blattodea</taxon>
        <taxon>Blattoidea</taxon>
        <taxon>Termitoidae</taxon>
        <taxon>Termopsidae</taxon>
        <taxon>Zootermopsis</taxon>
    </lineage>
</organism>